<evidence type="ECO:0000313" key="1">
    <source>
        <dbReference type="EMBL" id="ODS03331.1"/>
    </source>
</evidence>
<sequence>MQDTDTDRERAAYDLAERLFFELEKHGDRFSLRRKIGDHARRDDLTLDEVEQVLERWKLEGPHGG</sequence>
<reference evidence="1 2" key="1">
    <citation type="journal article" date="2016" name="Environ. Microbiol.">
        <title>New Methyloceanibacter diversity from North Sea sediments includes methanotroph containing solely the soluble methane monooxygenase.</title>
        <authorList>
            <person name="Vekeman B."/>
            <person name="Kerckhof F.M."/>
            <person name="Cremers G."/>
            <person name="de Vos P."/>
            <person name="Vandamme P."/>
            <person name="Boon N."/>
            <person name="Op den Camp H.J."/>
            <person name="Heylen K."/>
        </authorList>
    </citation>
    <scope>NUCLEOTIDE SEQUENCE [LARGE SCALE GENOMIC DNA]</scope>
    <source>
        <strain evidence="1 2">R-67177</strain>
    </source>
</reference>
<dbReference type="AlphaFoldDB" id="A0A1E3WC14"/>
<dbReference type="EMBL" id="LPWD01000122">
    <property type="protein sequence ID" value="ODS03331.1"/>
    <property type="molecule type" value="Genomic_DNA"/>
</dbReference>
<name>A0A1E3WC14_9HYPH</name>
<dbReference type="RefSeq" id="WP_069623468.1">
    <property type="nucleotide sequence ID" value="NZ_LPWD01000122.1"/>
</dbReference>
<protein>
    <submittedName>
        <fullName evidence="1">Uncharacterized protein</fullName>
    </submittedName>
</protein>
<gene>
    <name evidence="1" type="ORF">AUC71_10225</name>
</gene>
<dbReference type="OrthoDB" id="9857309at2"/>
<proteinExistence type="predicted"/>
<comment type="caution">
    <text evidence="1">The sequence shown here is derived from an EMBL/GenBank/DDBJ whole genome shotgun (WGS) entry which is preliminary data.</text>
</comment>
<evidence type="ECO:0000313" key="2">
    <source>
        <dbReference type="Proteomes" id="UP000095042"/>
    </source>
</evidence>
<organism evidence="1 2">
    <name type="scientific">Methyloceanibacter marginalis</name>
    <dbReference type="NCBI Taxonomy" id="1774971"/>
    <lineage>
        <taxon>Bacteria</taxon>
        <taxon>Pseudomonadati</taxon>
        <taxon>Pseudomonadota</taxon>
        <taxon>Alphaproteobacteria</taxon>
        <taxon>Hyphomicrobiales</taxon>
        <taxon>Hyphomicrobiaceae</taxon>
        <taxon>Methyloceanibacter</taxon>
    </lineage>
</organism>
<keyword evidence="2" id="KW-1185">Reference proteome</keyword>
<accession>A0A1E3WC14</accession>
<dbReference type="Proteomes" id="UP000095042">
    <property type="component" value="Unassembled WGS sequence"/>
</dbReference>